<organism evidence="1 2">
    <name type="scientific">Cichorium intybus</name>
    <name type="common">Chicory</name>
    <dbReference type="NCBI Taxonomy" id="13427"/>
    <lineage>
        <taxon>Eukaryota</taxon>
        <taxon>Viridiplantae</taxon>
        <taxon>Streptophyta</taxon>
        <taxon>Embryophyta</taxon>
        <taxon>Tracheophyta</taxon>
        <taxon>Spermatophyta</taxon>
        <taxon>Magnoliopsida</taxon>
        <taxon>eudicotyledons</taxon>
        <taxon>Gunneridae</taxon>
        <taxon>Pentapetalae</taxon>
        <taxon>asterids</taxon>
        <taxon>campanulids</taxon>
        <taxon>Asterales</taxon>
        <taxon>Asteraceae</taxon>
        <taxon>Cichorioideae</taxon>
        <taxon>Cichorieae</taxon>
        <taxon>Cichoriinae</taxon>
        <taxon>Cichorium</taxon>
    </lineage>
</organism>
<proteinExistence type="predicted"/>
<sequence>MENHLITREYNVQISSGAVGLDLTFPLPKSFELSFVCICGHNITQGREYVSRWNKVVRKQDPVVIELIEGSIENDIKKTENDDEQRGSSKKPKDEGGPHLRNAAFLRRTGNKFPPEMVFSGEHLASLVAVPVVPVSFMKWQYRGINVQPGTLSLQPIGDNFLT</sequence>
<gene>
    <name evidence="1" type="ORF">L2E82_49421</name>
</gene>
<evidence type="ECO:0000313" key="1">
    <source>
        <dbReference type="EMBL" id="KAI3691201.1"/>
    </source>
</evidence>
<evidence type="ECO:0000313" key="2">
    <source>
        <dbReference type="Proteomes" id="UP001055811"/>
    </source>
</evidence>
<protein>
    <submittedName>
        <fullName evidence="1">Uncharacterized protein</fullName>
    </submittedName>
</protein>
<reference evidence="1 2" key="2">
    <citation type="journal article" date="2022" name="Mol. Ecol. Resour.">
        <title>The genomes of chicory, endive, great burdock and yacon provide insights into Asteraceae paleo-polyploidization history and plant inulin production.</title>
        <authorList>
            <person name="Fan W."/>
            <person name="Wang S."/>
            <person name="Wang H."/>
            <person name="Wang A."/>
            <person name="Jiang F."/>
            <person name="Liu H."/>
            <person name="Zhao H."/>
            <person name="Xu D."/>
            <person name="Zhang Y."/>
        </authorList>
    </citation>
    <scope>NUCLEOTIDE SEQUENCE [LARGE SCALE GENOMIC DNA]</scope>
    <source>
        <strain evidence="2">cv. Punajuju</strain>
        <tissue evidence="1">Leaves</tissue>
    </source>
</reference>
<keyword evidence="2" id="KW-1185">Reference proteome</keyword>
<dbReference type="Proteomes" id="UP001055811">
    <property type="component" value="Linkage Group LG09"/>
</dbReference>
<name>A0ACB8Z162_CICIN</name>
<accession>A0ACB8Z162</accession>
<comment type="caution">
    <text evidence="1">The sequence shown here is derived from an EMBL/GenBank/DDBJ whole genome shotgun (WGS) entry which is preliminary data.</text>
</comment>
<reference evidence="2" key="1">
    <citation type="journal article" date="2022" name="Mol. Ecol. Resour.">
        <title>The genomes of chicory, endive, great burdock and yacon provide insights into Asteraceae palaeo-polyploidization history and plant inulin production.</title>
        <authorList>
            <person name="Fan W."/>
            <person name="Wang S."/>
            <person name="Wang H."/>
            <person name="Wang A."/>
            <person name="Jiang F."/>
            <person name="Liu H."/>
            <person name="Zhao H."/>
            <person name="Xu D."/>
            <person name="Zhang Y."/>
        </authorList>
    </citation>
    <scope>NUCLEOTIDE SEQUENCE [LARGE SCALE GENOMIC DNA]</scope>
    <source>
        <strain evidence="2">cv. Punajuju</strain>
    </source>
</reference>
<dbReference type="EMBL" id="CM042017">
    <property type="protein sequence ID" value="KAI3691201.1"/>
    <property type="molecule type" value="Genomic_DNA"/>
</dbReference>